<gene>
    <name evidence="1" type="ORF">PENTCL1PPCAC_17565</name>
</gene>
<reference evidence="1" key="1">
    <citation type="submission" date="2023-10" db="EMBL/GenBank/DDBJ databases">
        <title>Genome assembly of Pristionchus species.</title>
        <authorList>
            <person name="Yoshida K."/>
            <person name="Sommer R.J."/>
        </authorList>
    </citation>
    <scope>NUCLEOTIDE SEQUENCE</scope>
    <source>
        <strain evidence="1">RS0144</strain>
    </source>
</reference>
<comment type="caution">
    <text evidence="1">The sequence shown here is derived from an EMBL/GenBank/DDBJ whole genome shotgun (WGS) entry which is preliminary data.</text>
</comment>
<protein>
    <submittedName>
        <fullName evidence="1">Uncharacterized protein</fullName>
    </submittedName>
</protein>
<evidence type="ECO:0000313" key="1">
    <source>
        <dbReference type="EMBL" id="GMS95390.1"/>
    </source>
</evidence>
<evidence type="ECO:0000313" key="2">
    <source>
        <dbReference type="Proteomes" id="UP001432027"/>
    </source>
</evidence>
<keyword evidence="2" id="KW-1185">Reference proteome</keyword>
<feature type="non-terminal residue" evidence="1">
    <location>
        <position position="186"/>
    </location>
</feature>
<dbReference type="EMBL" id="BTSX01000004">
    <property type="protein sequence ID" value="GMS95390.1"/>
    <property type="molecule type" value="Genomic_DNA"/>
</dbReference>
<dbReference type="AlphaFoldDB" id="A0AAV5TLS3"/>
<organism evidence="1 2">
    <name type="scientific">Pristionchus entomophagus</name>
    <dbReference type="NCBI Taxonomy" id="358040"/>
    <lineage>
        <taxon>Eukaryota</taxon>
        <taxon>Metazoa</taxon>
        <taxon>Ecdysozoa</taxon>
        <taxon>Nematoda</taxon>
        <taxon>Chromadorea</taxon>
        <taxon>Rhabditida</taxon>
        <taxon>Rhabditina</taxon>
        <taxon>Diplogasteromorpha</taxon>
        <taxon>Diplogasteroidea</taxon>
        <taxon>Neodiplogasteridae</taxon>
        <taxon>Pristionchus</taxon>
    </lineage>
</organism>
<accession>A0AAV5TLS3</accession>
<proteinExistence type="predicted"/>
<sequence length="186" mass="20611">MSANSREGERESHSVKSAMISSFIIPFLISSIKCGLYSQSYNGYHNGYINSRQGGEYTHSLHTPNGPGTYANSYVSSVPFPSPSYSNPSYIEPSNEYSSPLSSSNPIALIINTYPPTKLEEVKAINQIDSHYSRPIKYRPSANRIAPSQNWYDTLVSKPHSTTLPPPIELPTPIYVSPSYQPDMSK</sequence>
<dbReference type="Proteomes" id="UP001432027">
    <property type="component" value="Unassembled WGS sequence"/>
</dbReference>
<name>A0AAV5TLS3_9BILA</name>